<sequence>MAQSGSKKTQNQVLDQLAKATHFNRNEIEALVLMFRKTLRPKTDKLDRSKFRDVLHNTFDMTDDMLMDRVFRVFDKDNDGLINMEEWVTGLSVFLRGTLQERINYCFAVYDFNGDQSLARDEVYHLLKNSVMKNPQEEDPEEGVRDLIDLVMKKLDVNHDGFVSFDDYEATVKMEPLLLEVFGPCLPQQESLETFLTTFVEPKRTPGYEG</sequence>
<keyword evidence="3" id="KW-0106">Calcium</keyword>
<keyword evidence="1" id="KW-0479">Metal-binding</keyword>
<evidence type="ECO:0000256" key="3">
    <source>
        <dbReference type="ARBA" id="ARBA00022837"/>
    </source>
</evidence>
<evidence type="ECO:0000256" key="2">
    <source>
        <dbReference type="ARBA" id="ARBA00022737"/>
    </source>
</evidence>
<dbReference type="PROSITE" id="PS00018">
    <property type="entry name" value="EF_HAND_1"/>
    <property type="match status" value="3"/>
</dbReference>
<dbReference type="OrthoDB" id="191686at2759"/>
<evidence type="ECO:0000259" key="4">
    <source>
        <dbReference type="PROSITE" id="PS50222"/>
    </source>
</evidence>
<dbReference type="PANTHER" id="PTHR23055:SF60">
    <property type="entry name" value="CALAXIN"/>
    <property type="match status" value="1"/>
</dbReference>
<dbReference type="SMART" id="SM00054">
    <property type="entry name" value="EFh"/>
    <property type="match status" value="3"/>
</dbReference>
<dbReference type="EMBL" id="VIIS01001842">
    <property type="protein sequence ID" value="KAF0292049.1"/>
    <property type="molecule type" value="Genomic_DNA"/>
</dbReference>
<dbReference type="InterPro" id="IPR002048">
    <property type="entry name" value="EF_hand_dom"/>
</dbReference>
<feature type="domain" description="EF-hand" evidence="4">
    <location>
        <begin position="62"/>
        <end position="97"/>
    </location>
</feature>
<dbReference type="InterPro" id="IPR018247">
    <property type="entry name" value="EF_Hand_1_Ca_BS"/>
</dbReference>
<dbReference type="SUPFAM" id="SSF47473">
    <property type="entry name" value="EF-hand"/>
    <property type="match status" value="1"/>
</dbReference>
<organism evidence="5 6">
    <name type="scientific">Amphibalanus amphitrite</name>
    <name type="common">Striped barnacle</name>
    <name type="synonym">Balanus amphitrite</name>
    <dbReference type="NCBI Taxonomy" id="1232801"/>
    <lineage>
        <taxon>Eukaryota</taxon>
        <taxon>Metazoa</taxon>
        <taxon>Ecdysozoa</taxon>
        <taxon>Arthropoda</taxon>
        <taxon>Crustacea</taxon>
        <taxon>Multicrustacea</taxon>
        <taxon>Cirripedia</taxon>
        <taxon>Thoracica</taxon>
        <taxon>Thoracicalcarea</taxon>
        <taxon>Balanomorpha</taxon>
        <taxon>Balanoidea</taxon>
        <taxon>Balanidae</taxon>
        <taxon>Amphibalaninae</taxon>
        <taxon>Amphibalanus</taxon>
    </lineage>
</organism>
<evidence type="ECO:0000313" key="5">
    <source>
        <dbReference type="EMBL" id="KAF0292049.1"/>
    </source>
</evidence>
<dbReference type="InterPro" id="IPR028846">
    <property type="entry name" value="Recoverin"/>
</dbReference>
<dbReference type="Gene3D" id="1.10.238.10">
    <property type="entry name" value="EF-hand"/>
    <property type="match status" value="1"/>
</dbReference>
<accession>A0A6A4VFX4</accession>
<evidence type="ECO:0000256" key="1">
    <source>
        <dbReference type="ARBA" id="ARBA00022723"/>
    </source>
</evidence>
<dbReference type="Pfam" id="PF13499">
    <property type="entry name" value="EF-hand_7"/>
    <property type="match status" value="1"/>
</dbReference>
<gene>
    <name evidence="5" type="primary">EFCAB1</name>
    <name evidence="5" type="ORF">FJT64_001072</name>
</gene>
<reference evidence="5 6" key="1">
    <citation type="submission" date="2019-07" db="EMBL/GenBank/DDBJ databases">
        <title>Draft genome assembly of a fouling barnacle, Amphibalanus amphitrite (Darwin, 1854): The first reference genome for Thecostraca.</title>
        <authorList>
            <person name="Kim W."/>
        </authorList>
    </citation>
    <scope>NUCLEOTIDE SEQUENCE [LARGE SCALE GENOMIC DNA]</scope>
    <source>
        <strain evidence="5">SNU_AA5</strain>
        <tissue evidence="5">Soma without cirri and trophi</tissue>
    </source>
</reference>
<dbReference type="PRINTS" id="PR00450">
    <property type="entry name" value="RECOVERIN"/>
</dbReference>
<proteinExistence type="predicted"/>
<dbReference type="InterPro" id="IPR011992">
    <property type="entry name" value="EF-hand-dom_pair"/>
</dbReference>
<dbReference type="PROSITE" id="PS50222">
    <property type="entry name" value="EF_HAND_2"/>
    <property type="match status" value="3"/>
</dbReference>
<dbReference type="AlphaFoldDB" id="A0A6A4VFX4"/>
<keyword evidence="2" id="KW-0677">Repeat</keyword>
<feature type="domain" description="EF-hand" evidence="4">
    <location>
        <begin position="98"/>
        <end position="133"/>
    </location>
</feature>
<dbReference type="PANTHER" id="PTHR23055">
    <property type="entry name" value="CALCIUM BINDING PROTEINS"/>
    <property type="match status" value="1"/>
</dbReference>
<protein>
    <submittedName>
        <fullName evidence="5">EF-hand calcium-binding domain-containing protein 1</fullName>
    </submittedName>
</protein>
<name>A0A6A4VFX4_AMPAM</name>
<keyword evidence="6" id="KW-1185">Reference proteome</keyword>
<dbReference type="CDD" id="cd00051">
    <property type="entry name" value="EFh"/>
    <property type="match status" value="1"/>
</dbReference>
<evidence type="ECO:0000313" key="6">
    <source>
        <dbReference type="Proteomes" id="UP000440578"/>
    </source>
</evidence>
<feature type="domain" description="EF-hand" evidence="4">
    <location>
        <begin position="143"/>
        <end position="178"/>
    </location>
</feature>
<dbReference type="Pfam" id="PF00036">
    <property type="entry name" value="EF-hand_1"/>
    <property type="match status" value="1"/>
</dbReference>
<dbReference type="Proteomes" id="UP000440578">
    <property type="component" value="Unassembled WGS sequence"/>
</dbReference>
<dbReference type="GO" id="GO:0005509">
    <property type="term" value="F:calcium ion binding"/>
    <property type="evidence" value="ECO:0007669"/>
    <property type="project" value="InterPro"/>
</dbReference>
<comment type="caution">
    <text evidence="5">The sequence shown here is derived from an EMBL/GenBank/DDBJ whole genome shotgun (WGS) entry which is preliminary data.</text>
</comment>